<dbReference type="Pfam" id="PF00450">
    <property type="entry name" value="Peptidase_S10"/>
    <property type="match status" value="1"/>
</dbReference>
<keyword evidence="2" id="KW-0645">Protease</keyword>
<dbReference type="Proteomes" id="UP000283530">
    <property type="component" value="Unassembled WGS sequence"/>
</dbReference>
<dbReference type="AlphaFoldDB" id="A0A443NVH2"/>
<keyword evidence="2" id="KW-0378">Hydrolase</keyword>
<dbReference type="OrthoDB" id="735686at2759"/>
<comment type="caution">
    <text evidence="2">The sequence shown here is derived from an EMBL/GenBank/DDBJ whole genome shotgun (WGS) entry which is preliminary data.</text>
</comment>
<name>A0A443NVH2_9MAGN</name>
<organism evidence="2 3">
    <name type="scientific">Cinnamomum micranthum f. kanehirae</name>
    <dbReference type="NCBI Taxonomy" id="337451"/>
    <lineage>
        <taxon>Eukaryota</taxon>
        <taxon>Viridiplantae</taxon>
        <taxon>Streptophyta</taxon>
        <taxon>Embryophyta</taxon>
        <taxon>Tracheophyta</taxon>
        <taxon>Spermatophyta</taxon>
        <taxon>Magnoliopsida</taxon>
        <taxon>Magnoliidae</taxon>
        <taxon>Laurales</taxon>
        <taxon>Lauraceae</taxon>
        <taxon>Cinnamomum</taxon>
    </lineage>
</organism>
<comment type="similarity">
    <text evidence="1">Belongs to the peptidase S10 family.</text>
</comment>
<dbReference type="GO" id="GO:0006508">
    <property type="term" value="P:proteolysis"/>
    <property type="evidence" value="ECO:0007669"/>
    <property type="project" value="InterPro"/>
</dbReference>
<dbReference type="InterPro" id="IPR001563">
    <property type="entry name" value="Peptidase_S10"/>
</dbReference>
<dbReference type="InterPro" id="IPR029058">
    <property type="entry name" value="AB_hydrolase_fold"/>
</dbReference>
<evidence type="ECO:0000256" key="1">
    <source>
        <dbReference type="ARBA" id="ARBA00009431"/>
    </source>
</evidence>
<accession>A0A443NVH2</accession>
<evidence type="ECO:0000313" key="2">
    <source>
        <dbReference type="EMBL" id="RWR82492.1"/>
    </source>
</evidence>
<dbReference type="GO" id="GO:0004185">
    <property type="term" value="F:serine-type carboxypeptidase activity"/>
    <property type="evidence" value="ECO:0007669"/>
    <property type="project" value="InterPro"/>
</dbReference>
<dbReference type="EMBL" id="QPKB01000004">
    <property type="protein sequence ID" value="RWR82492.1"/>
    <property type="molecule type" value="Genomic_DNA"/>
</dbReference>
<dbReference type="STRING" id="337451.A0A443NVH2"/>
<sequence length="144" mass="16719">MKWEKIKGEIDGILFYNFAGTEVRILCILRLPSTNTQGTVREWIRCNSDIPYIKENNSSMKYHLNLTTKGYRALIYSGDHDLQVPFVGTQAWIRSLNFSIVDEWRSWSVDGQVAGYTRAYANNLTFAIVKARYFWASLYDISMN</sequence>
<dbReference type="SUPFAM" id="SSF53474">
    <property type="entry name" value="alpha/beta-Hydrolases"/>
    <property type="match status" value="1"/>
</dbReference>
<gene>
    <name evidence="2" type="ORF">CKAN_01121200</name>
</gene>
<keyword evidence="2" id="KW-0121">Carboxypeptidase</keyword>
<evidence type="ECO:0000313" key="3">
    <source>
        <dbReference type="Proteomes" id="UP000283530"/>
    </source>
</evidence>
<reference evidence="2 3" key="1">
    <citation type="journal article" date="2019" name="Nat. Plants">
        <title>Stout camphor tree genome fills gaps in understanding of flowering plant genome evolution.</title>
        <authorList>
            <person name="Chaw S.M."/>
            <person name="Liu Y.C."/>
            <person name="Wu Y.W."/>
            <person name="Wang H.Y."/>
            <person name="Lin C.I."/>
            <person name="Wu C.S."/>
            <person name="Ke H.M."/>
            <person name="Chang L.Y."/>
            <person name="Hsu C.Y."/>
            <person name="Yang H.T."/>
            <person name="Sudianto E."/>
            <person name="Hsu M.H."/>
            <person name="Wu K.P."/>
            <person name="Wang L.N."/>
            <person name="Leebens-Mack J.H."/>
            <person name="Tsai I.J."/>
        </authorList>
    </citation>
    <scope>NUCLEOTIDE SEQUENCE [LARGE SCALE GENOMIC DNA]</scope>
    <source>
        <strain evidence="3">cv. Chaw 1501</strain>
        <tissue evidence="2">Young leaves</tissue>
    </source>
</reference>
<protein>
    <submittedName>
        <fullName evidence="2">Serine carboxypeptidase-like protein 17 isoform X3</fullName>
    </submittedName>
</protein>
<keyword evidence="3" id="KW-1185">Reference proteome</keyword>
<proteinExistence type="inferred from homology"/>
<dbReference type="Gene3D" id="3.40.50.1820">
    <property type="entry name" value="alpha/beta hydrolase"/>
    <property type="match status" value="1"/>
</dbReference>